<dbReference type="OrthoDB" id="6503572at2759"/>
<dbReference type="AlphaFoldDB" id="A0A6G5A7P7"/>
<feature type="coiled-coil region" evidence="1">
    <location>
        <begin position="103"/>
        <end position="158"/>
    </location>
</feature>
<keyword evidence="2" id="KW-0732">Signal</keyword>
<evidence type="ECO:0000256" key="2">
    <source>
        <dbReference type="SAM" id="SignalP"/>
    </source>
</evidence>
<keyword evidence="1" id="KW-0175">Coiled coil</keyword>
<feature type="chain" id="PRO_5026335610" evidence="2">
    <location>
        <begin position="22"/>
        <end position="222"/>
    </location>
</feature>
<feature type="signal peptide" evidence="2">
    <location>
        <begin position="1"/>
        <end position="21"/>
    </location>
</feature>
<name>A0A6G5A7P7_RHIMP</name>
<reference evidence="3" key="1">
    <citation type="submission" date="2020-03" db="EMBL/GenBank/DDBJ databases">
        <title>A transcriptome and proteome of the tick Rhipicephalus microplus shaped by the genetic composition of its hosts and developmental stage.</title>
        <authorList>
            <person name="Garcia G.R."/>
            <person name="Ribeiro J.M.C."/>
            <person name="Maruyama S.R."/>
            <person name="Gardinasse L.G."/>
            <person name="Nelson K."/>
            <person name="Ferreira B.R."/>
            <person name="Andrade T.G."/>
            <person name="Santos I.K.F.M."/>
        </authorList>
    </citation>
    <scope>NUCLEOTIDE SEQUENCE</scope>
    <source>
        <strain evidence="3">NSGR</strain>
        <tissue evidence="3">Salivary glands</tissue>
    </source>
</reference>
<protein>
    <submittedName>
        <fullName evidence="3">Putative secreted protein</fullName>
    </submittedName>
</protein>
<evidence type="ECO:0000256" key="1">
    <source>
        <dbReference type="SAM" id="Coils"/>
    </source>
</evidence>
<dbReference type="EMBL" id="GIKN01003907">
    <property type="protein sequence ID" value="NIE46180.1"/>
    <property type="molecule type" value="Transcribed_RNA"/>
</dbReference>
<accession>A0A6G5A7P7</accession>
<organism evidence="3">
    <name type="scientific">Rhipicephalus microplus</name>
    <name type="common">Cattle tick</name>
    <name type="synonym">Boophilus microplus</name>
    <dbReference type="NCBI Taxonomy" id="6941"/>
    <lineage>
        <taxon>Eukaryota</taxon>
        <taxon>Metazoa</taxon>
        <taxon>Ecdysozoa</taxon>
        <taxon>Arthropoda</taxon>
        <taxon>Chelicerata</taxon>
        <taxon>Arachnida</taxon>
        <taxon>Acari</taxon>
        <taxon>Parasitiformes</taxon>
        <taxon>Ixodida</taxon>
        <taxon>Ixodoidea</taxon>
        <taxon>Ixodidae</taxon>
        <taxon>Rhipicephalinae</taxon>
        <taxon>Rhipicephalus</taxon>
        <taxon>Boophilus</taxon>
    </lineage>
</organism>
<evidence type="ECO:0000313" key="3">
    <source>
        <dbReference type="EMBL" id="NIE46180.1"/>
    </source>
</evidence>
<proteinExistence type="predicted"/>
<sequence length="222" mass="24754">MQTLVVTSMLLLCALSGQNEATLLPILSAIKGKLLSGHRGIHQGTANTFQFADDGFEGGSETRMFQTSFTGDDEEDTGVQILRREAPLIQEIEVKINEGLEAERDLESVREEIRRELVEAKKSGKVGGIQRSQMESRIRQLDRIIGQLRQKNLEAQRRFTDVISGIKTGRIRSQRMAHGMLGGLEQFYTDVVMGYVRTSLKLCMGIVNFWLGLFGKFTGMAG</sequence>
<dbReference type="VEuPathDB" id="VectorBase:LOC119165574"/>